<gene>
    <name evidence="2" type="ORF">JOF53_001279</name>
</gene>
<accession>A0ABS5A815</accession>
<evidence type="ECO:0000313" key="3">
    <source>
        <dbReference type="Proteomes" id="UP001519363"/>
    </source>
</evidence>
<organism evidence="2 3">
    <name type="scientific">Crossiella equi</name>
    <dbReference type="NCBI Taxonomy" id="130796"/>
    <lineage>
        <taxon>Bacteria</taxon>
        <taxon>Bacillati</taxon>
        <taxon>Actinomycetota</taxon>
        <taxon>Actinomycetes</taxon>
        <taxon>Pseudonocardiales</taxon>
        <taxon>Pseudonocardiaceae</taxon>
        <taxon>Crossiella</taxon>
    </lineage>
</organism>
<name>A0ABS5A815_9PSEU</name>
<dbReference type="Proteomes" id="UP001519363">
    <property type="component" value="Unassembled WGS sequence"/>
</dbReference>
<proteinExistence type="predicted"/>
<evidence type="ECO:0000256" key="1">
    <source>
        <dbReference type="SAM" id="MobiDB-lite"/>
    </source>
</evidence>
<comment type="caution">
    <text evidence="2">The sequence shown here is derived from an EMBL/GenBank/DDBJ whole genome shotgun (WGS) entry which is preliminary data.</text>
</comment>
<keyword evidence="3" id="KW-1185">Reference proteome</keyword>
<dbReference type="EMBL" id="JAGIOO010000001">
    <property type="protein sequence ID" value="MBP2472407.1"/>
    <property type="molecule type" value="Genomic_DNA"/>
</dbReference>
<reference evidence="2 3" key="1">
    <citation type="submission" date="2021-03" db="EMBL/GenBank/DDBJ databases">
        <title>Sequencing the genomes of 1000 actinobacteria strains.</title>
        <authorList>
            <person name="Klenk H.-P."/>
        </authorList>
    </citation>
    <scope>NUCLEOTIDE SEQUENCE [LARGE SCALE GENOMIC DNA]</scope>
    <source>
        <strain evidence="2 3">DSM 44580</strain>
    </source>
</reference>
<evidence type="ECO:0000313" key="2">
    <source>
        <dbReference type="EMBL" id="MBP2472407.1"/>
    </source>
</evidence>
<protein>
    <submittedName>
        <fullName evidence="2">Uncharacterized membrane protein YebE (DUF533 family)</fullName>
    </submittedName>
</protein>
<feature type="region of interest" description="Disordered" evidence="1">
    <location>
        <begin position="73"/>
        <end position="93"/>
    </location>
</feature>
<dbReference type="RefSeq" id="WP_143342374.1">
    <property type="nucleotide sequence ID" value="NZ_JAGIOO010000001.1"/>
</dbReference>
<sequence>METIGNLGQALDKREDGAGATVSATRIGVLFATAIHAQKTASMHTHNGLLALGEVAGRQYPDLKEMAAIRRPESCRCTPRPDPDPGTKEATTD</sequence>